<dbReference type="InterPro" id="IPR014729">
    <property type="entry name" value="Rossmann-like_a/b/a_fold"/>
</dbReference>
<name>A0AAN8FJP2_TRICO</name>
<reference evidence="13 14" key="1">
    <citation type="submission" date="2019-10" db="EMBL/GenBank/DDBJ databases">
        <title>Assembly and Annotation for the nematode Trichostrongylus colubriformis.</title>
        <authorList>
            <person name="Martin J."/>
        </authorList>
    </citation>
    <scope>NUCLEOTIDE SEQUENCE [LARGE SCALE GENOMIC DNA]</scope>
    <source>
        <strain evidence="13">G859</strain>
        <tissue evidence="13">Whole worm</tissue>
    </source>
</reference>
<evidence type="ECO:0000256" key="5">
    <source>
        <dbReference type="ARBA" id="ARBA00022695"/>
    </source>
</evidence>
<dbReference type="EMBL" id="WIXE01010127">
    <property type="protein sequence ID" value="KAK5977844.1"/>
    <property type="molecule type" value="Genomic_DNA"/>
</dbReference>
<protein>
    <recommendedName>
        <fullName evidence="10">ethanolamine-phosphate cytidylyltransferase</fullName>
        <ecNumber evidence="10">2.7.7.14</ecNumber>
    </recommendedName>
    <alternativeName>
        <fullName evidence="11">CTP:phosphoethanolamine cytidylyltransferase</fullName>
    </alternativeName>
</protein>
<gene>
    <name evidence="13" type="ORF">GCK32_003057</name>
</gene>
<evidence type="ECO:0000256" key="3">
    <source>
        <dbReference type="ARBA" id="ARBA00022516"/>
    </source>
</evidence>
<dbReference type="Pfam" id="PF01467">
    <property type="entry name" value="CTP_transf_like"/>
    <property type="match status" value="2"/>
</dbReference>
<comment type="pathway">
    <text evidence="9">Phospholipid metabolism; phosphatidylethanolamine biosynthesis; phosphatidylethanolamine from ethanolamine: step 2/3.</text>
</comment>
<dbReference type="InterPro" id="IPR004821">
    <property type="entry name" value="Cyt_trans-like"/>
</dbReference>
<keyword evidence="6" id="KW-0443">Lipid metabolism</keyword>
<feature type="domain" description="Cytidyltransferase-like" evidence="12">
    <location>
        <begin position="1"/>
        <end position="79"/>
    </location>
</feature>
<comment type="pathway">
    <text evidence="1">Lipid metabolism.</text>
</comment>
<dbReference type="GO" id="GO:0005737">
    <property type="term" value="C:cytoplasm"/>
    <property type="evidence" value="ECO:0007669"/>
    <property type="project" value="TreeGrafter"/>
</dbReference>
<sequence>MVHFGDLYQLREAKKLGKSVVVGLHSDGEIMRITGYPPVFNENERYRLLSNAKFVDKVVKNAPYRTSLAVLDRNNCHYCGKNAAANDGVRFDEVRKAGRLVETKSAFEICTKDIIERVLKFHSAIHRGTIVYTCGTFDFFNVGHLAFLEKAKTFGDYLIVGIYTDEDVIHSKGYHPIMTLYERVLSAFAYKVVDEIVIGAPLIITDELIDRFKIDVGFASELNAITGKSKREQ</sequence>
<keyword evidence="4" id="KW-0808">Transferase</keyword>
<dbReference type="AlphaFoldDB" id="A0AAN8FJP2"/>
<dbReference type="GO" id="GO:0004306">
    <property type="term" value="F:ethanolamine-phosphate cytidylyltransferase activity"/>
    <property type="evidence" value="ECO:0007669"/>
    <property type="project" value="UniProtKB-EC"/>
</dbReference>
<evidence type="ECO:0000256" key="4">
    <source>
        <dbReference type="ARBA" id="ARBA00022679"/>
    </source>
</evidence>
<dbReference type="PANTHER" id="PTHR45780:SF2">
    <property type="entry name" value="ETHANOLAMINE-PHOSPHATE CYTIDYLYLTRANSFERASE"/>
    <property type="match status" value="1"/>
</dbReference>
<evidence type="ECO:0000313" key="13">
    <source>
        <dbReference type="EMBL" id="KAK5977844.1"/>
    </source>
</evidence>
<organism evidence="13 14">
    <name type="scientific">Trichostrongylus colubriformis</name>
    <name type="common">Black scour worm</name>
    <dbReference type="NCBI Taxonomy" id="6319"/>
    <lineage>
        <taxon>Eukaryota</taxon>
        <taxon>Metazoa</taxon>
        <taxon>Ecdysozoa</taxon>
        <taxon>Nematoda</taxon>
        <taxon>Chromadorea</taxon>
        <taxon>Rhabditida</taxon>
        <taxon>Rhabditina</taxon>
        <taxon>Rhabditomorpha</taxon>
        <taxon>Strongyloidea</taxon>
        <taxon>Trichostrongylidae</taxon>
        <taxon>Trichostrongylus</taxon>
    </lineage>
</organism>
<keyword evidence="14" id="KW-1185">Reference proteome</keyword>
<comment type="similarity">
    <text evidence="2">Belongs to the cytidylyltransferase family.</text>
</comment>
<evidence type="ECO:0000256" key="9">
    <source>
        <dbReference type="ARBA" id="ARBA00024191"/>
    </source>
</evidence>
<proteinExistence type="inferred from homology"/>
<evidence type="ECO:0000256" key="8">
    <source>
        <dbReference type="ARBA" id="ARBA00023264"/>
    </source>
</evidence>
<evidence type="ECO:0000256" key="1">
    <source>
        <dbReference type="ARBA" id="ARBA00005189"/>
    </source>
</evidence>
<dbReference type="PANTHER" id="PTHR45780">
    <property type="entry name" value="ETHANOLAMINE-PHOSPHATE CYTIDYLYLTRANSFERASE"/>
    <property type="match status" value="1"/>
</dbReference>
<dbReference type="Proteomes" id="UP001331761">
    <property type="component" value="Unassembled WGS sequence"/>
</dbReference>
<evidence type="ECO:0000259" key="12">
    <source>
        <dbReference type="Pfam" id="PF01467"/>
    </source>
</evidence>
<feature type="domain" description="Cytidyltransferase-like" evidence="12">
    <location>
        <begin position="132"/>
        <end position="216"/>
    </location>
</feature>
<evidence type="ECO:0000256" key="6">
    <source>
        <dbReference type="ARBA" id="ARBA00023098"/>
    </source>
</evidence>
<comment type="caution">
    <text evidence="13">The sequence shown here is derived from an EMBL/GenBank/DDBJ whole genome shotgun (WGS) entry which is preliminary data.</text>
</comment>
<dbReference type="Gene3D" id="3.40.50.620">
    <property type="entry name" value="HUPs"/>
    <property type="match status" value="2"/>
</dbReference>
<evidence type="ECO:0000256" key="11">
    <source>
        <dbReference type="ARBA" id="ARBA00031473"/>
    </source>
</evidence>
<evidence type="ECO:0000256" key="10">
    <source>
        <dbReference type="ARBA" id="ARBA00024221"/>
    </source>
</evidence>
<keyword evidence="5" id="KW-0548">Nucleotidyltransferase</keyword>
<keyword evidence="8" id="KW-1208">Phospholipid metabolism</keyword>
<dbReference type="GO" id="GO:0006646">
    <property type="term" value="P:phosphatidylethanolamine biosynthetic process"/>
    <property type="evidence" value="ECO:0007669"/>
    <property type="project" value="InterPro"/>
</dbReference>
<dbReference type="SUPFAM" id="SSF52374">
    <property type="entry name" value="Nucleotidylyl transferase"/>
    <property type="match status" value="2"/>
</dbReference>
<dbReference type="EC" id="2.7.7.14" evidence="10"/>
<keyword evidence="3" id="KW-0444">Lipid biosynthesis</keyword>
<evidence type="ECO:0000256" key="2">
    <source>
        <dbReference type="ARBA" id="ARBA00010101"/>
    </source>
</evidence>
<dbReference type="InterPro" id="IPR044608">
    <property type="entry name" value="Ect1/PCYT2"/>
</dbReference>
<evidence type="ECO:0000313" key="14">
    <source>
        <dbReference type="Proteomes" id="UP001331761"/>
    </source>
</evidence>
<accession>A0AAN8FJP2</accession>
<evidence type="ECO:0000256" key="7">
    <source>
        <dbReference type="ARBA" id="ARBA00023209"/>
    </source>
</evidence>
<dbReference type="NCBIfam" id="TIGR00125">
    <property type="entry name" value="cyt_tran_rel"/>
    <property type="match status" value="2"/>
</dbReference>
<keyword evidence="7" id="KW-0594">Phospholipid biosynthesis</keyword>